<dbReference type="Gene3D" id="1.10.10.10">
    <property type="entry name" value="Winged helix-like DNA-binding domain superfamily/Winged helix DNA-binding domain"/>
    <property type="match status" value="1"/>
</dbReference>
<keyword evidence="2" id="KW-0597">Phosphoprotein</keyword>
<evidence type="ECO:0000256" key="1">
    <source>
        <dbReference type="ARBA" id="ARBA00023125"/>
    </source>
</evidence>
<evidence type="ECO:0000259" key="5">
    <source>
        <dbReference type="PROSITE" id="PS51755"/>
    </source>
</evidence>
<dbReference type="SUPFAM" id="SSF52172">
    <property type="entry name" value="CheY-like"/>
    <property type="match status" value="1"/>
</dbReference>
<gene>
    <name evidence="6" type="ORF">DI563_01045</name>
</gene>
<evidence type="ECO:0000256" key="3">
    <source>
        <dbReference type="PROSITE-ProRule" id="PRU01091"/>
    </source>
</evidence>
<evidence type="ECO:0000313" key="6">
    <source>
        <dbReference type="EMBL" id="PZQ78164.1"/>
    </source>
</evidence>
<reference evidence="6 7" key="1">
    <citation type="submission" date="2017-08" db="EMBL/GenBank/DDBJ databases">
        <title>Infants hospitalized years apart are colonized by the same room-sourced microbial strains.</title>
        <authorList>
            <person name="Brooks B."/>
            <person name="Olm M.R."/>
            <person name="Firek B.A."/>
            <person name="Baker R."/>
            <person name="Thomas B.C."/>
            <person name="Morowitz M.J."/>
            <person name="Banfield J.F."/>
        </authorList>
    </citation>
    <scope>NUCLEOTIDE SEQUENCE [LARGE SCALE GENOMIC DNA]</scope>
    <source>
        <strain evidence="6">S2_005_003_R2_41</strain>
    </source>
</reference>
<protein>
    <submittedName>
        <fullName evidence="6">DNA-binding response regulator</fullName>
    </submittedName>
</protein>
<dbReference type="GO" id="GO:0006355">
    <property type="term" value="P:regulation of DNA-templated transcription"/>
    <property type="evidence" value="ECO:0007669"/>
    <property type="project" value="InterPro"/>
</dbReference>
<dbReference type="PANTHER" id="PTHR48111">
    <property type="entry name" value="REGULATOR OF RPOS"/>
    <property type="match status" value="1"/>
</dbReference>
<dbReference type="GO" id="GO:0000976">
    <property type="term" value="F:transcription cis-regulatory region binding"/>
    <property type="evidence" value="ECO:0007669"/>
    <property type="project" value="TreeGrafter"/>
</dbReference>
<dbReference type="InterPro" id="IPR011006">
    <property type="entry name" value="CheY-like_superfamily"/>
</dbReference>
<feature type="modified residue" description="4-aspartylphosphate" evidence="2">
    <location>
        <position position="51"/>
    </location>
</feature>
<dbReference type="PROSITE" id="PS50110">
    <property type="entry name" value="RESPONSE_REGULATORY"/>
    <property type="match status" value="1"/>
</dbReference>
<dbReference type="GO" id="GO:0000156">
    <property type="term" value="F:phosphorelay response regulator activity"/>
    <property type="evidence" value="ECO:0007669"/>
    <property type="project" value="TreeGrafter"/>
</dbReference>
<feature type="DNA-binding region" description="OmpR/PhoB-type" evidence="3">
    <location>
        <begin position="124"/>
        <end position="222"/>
    </location>
</feature>
<dbReference type="PROSITE" id="PS51755">
    <property type="entry name" value="OMPR_PHOB"/>
    <property type="match status" value="1"/>
</dbReference>
<dbReference type="EMBL" id="QFPP01000004">
    <property type="protein sequence ID" value="PZQ78164.1"/>
    <property type="molecule type" value="Genomic_DNA"/>
</dbReference>
<proteinExistence type="predicted"/>
<dbReference type="InterPro" id="IPR001867">
    <property type="entry name" value="OmpR/PhoB-type_DNA-bd"/>
</dbReference>
<dbReference type="SMART" id="SM00862">
    <property type="entry name" value="Trans_reg_C"/>
    <property type="match status" value="1"/>
</dbReference>
<dbReference type="Pfam" id="PF00486">
    <property type="entry name" value="Trans_reg_C"/>
    <property type="match status" value="1"/>
</dbReference>
<name>A0A2W5QMH5_VARPD</name>
<evidence type="ECO:0000256" key="2">
    <source>
        <dbReference type="PROSITE-ProRule" id="PRU00169"/>
    </source>
</evidence>
<organism evidence="6 7">
    <name type="scientific">Variovorax paradoxus</name>
    <dbReference type="NCBI Taxonomy" id="34073"/>
    <lineage>
        <taxon>Bacteria</taxon>
        <taxon>Pseudomonadati</taxon>
        <taxon>Pseudomonadota</taxon>
        <taxon>Betaproteobacteria</taxon>
        <taxon>Burkholderiales</taxon>
        <taxon>Comamonadaceae</taxon>
        <taxon>Variovorax</taxon>
    </lineage>
</organism>
<dbReference type="PANTHER" id="PTHR48111:SF36">
    <property type="entry name" value="TRANSCRIPTIONAL REGULATORY PROTEIN CUTR"/>
    <property type="match status" value="1"/>
</dbReference>
<feature type="domain" description="OmpR/PhoB-type" evidence="5">
    <location>
        <begin position="124"/>
        <end position="222"/>
    </location>
</feature>
<dbReference type="InterPro" id="IPR036388">
    <property type="entry name" value="WH-like_DNA-bd_sf"/>
</dbReference>
<dbReference type="SMART" id="SM00448">
    <property type="entry name" value="REC"/>
    <property type="match status" value="1"/>
</dbReference>
<comment type="caution">
    <text evidence="6">The sequence shown here is derived from an EMBL/GenBank/DDBJ whole genome shotgun (WGS) entry which is preliminary data.</text>
</comment>
<dbReference type="AlphaFoldDB" id="A0A2W5QMH5"/>
<dbReference type="InterPro" id="IPR001789">
    <property type="entry name" value="Sig_transdc_resp-reg_receiver"/>
</dbReference>
<evidence type="ECO:0000313" key="7">
    <source>
        <dbReference type="Proteomes" id="UP000249135"/>
    </source>
</evidence>
<feature type="domain" description="Response regulatory" evidence="4">
    <location>
        <begin position="2"/>
        <end position="116"/>
    </location>
</feature>
<dbReference type="CDD" id="cd00383">
    <property type="entry name" value="trans_reg_C"/>
    <property type="match status" value="1"/>
</dbReference>
<dbReference type="GO" id="GO:0005829">
    <property type="term" value="C:cytosol"/>
    <property type="evidence" value="ECO:0007669"/>
    <property type="project" value="TreeGrafter"/>
</dbReference>
<dbReference type="Pfam" id="PF00072">
    <property type="entry name" value="Response_reg"/>
    <property type="match status" value="1"/>
</dbReference>
<dbReference type="GO" id="GO:0032993">
    <property type="term" value="C:protein-DNA complex"/>
    <property type="evidence" value="ECO:0007669"/>
    <property type="project" value="TreeGrafter"/>
</dbReference>
<sequence length="229" mass="25511">MKILVVEDDADLAQALSSALRDQFMVVDVASSLREASELAFAGTYDILVVDRGLPDGDGLSLIEQLRHVHDHTPALVLTAMSDVVERVRSLDYGADDYLAKPFSRDELMARLRALARRPAVRAQQFSSAGDLSLDHDVRQVSVRDEQLILPRRELLVLEALLLSKGRTVHRQRLLERVYGEGEDIHANSLDSHVSRLRVKLEHARAGVEIHAVRGVGYLLRVTPGLDQE</sequence>
<dbReference type="Proteomes" id="UP000249135">
    <property type="component" value="Unassembled WGS sequence"/>
</dbReference>
<accession>A0A2W5QMH5</accession>
<dbReference type="InterPro" id="IPR039420">
    <property type="entry name" value="WalR-like"/>
</dbReference>
<keyword evidence="1 3" id="KW-0238">DNA-binding</keyword>
<evidence type="ECO:0000259" key="4">
    <source>
        <dbReference type="PROSITE" id="PS50110"/>
    </source>
</evidence>
<dbReference type="Gene3D" id="3.40.50.2300">
    <property type="match status" value="1"/>
</dbReference>